<organism evidence="2 3">
    <name type="scientific">Eumeta variegata</name>
    <name type="common">Bagworm moth</name>
    <name type="synonym">Eumeta japonica</name>
    <dbReference type="NCBI Taxonomy" id="151549"/>
    <lineage>
        <taxon>Eukaryota</taxon>
        <taxon>Metazoa</taxon>
        <taxon>Ecdysozoa</taxon>
        <taxon>Arthropoda</taxon>
        <taxon>Hexapoda</taxon>
        <taxon>Insecta</taxon>
        <taxon>Pterygota</taxon>
        <taxon>Neoptera</taxon>
        <taxon>Endopterygota</taxon>
        <taxon>Lepidoptera</taxon>
        <taxon>Glossata</taxon>
        <taxon>Ditrysia</taxon>
        <taxon>Tineoidea</taxon>
        <taxon>Psychidae</taxon>
        <taxon>Oiketicinae</taxon>
        <taxon>Eumeta</taxon>
    </lineage>
</organism>
<proteinExistence type="predicted"/>
<evidence type="ECO:0000313" key="2">
    <source>
        <dbReference type="EMBL" id="GBP55085.1"/>
    </source>
</evidence>
<comment type="caution">
    <text evidence="2">The sequence shown here is derived from an EMBL/GenBank/DDBJ whole genome shotgun (WGS) entry which is preliminary data.</text>
</comment>
<protein>
    <submittedName>
        <fullName evidence="2">Uncharacterized protein</fullName>
    </submittedName>
</protein>
<dbReference type="AlphaFoldDB" id="A0A4C1WYG9"/>
<evidence type="ECO:0000256" key="1">
    <source>
        <dbReference type="SAM" id="MobiDB-lite"/>
    </source>
</evidence>
<feature type="compositionally biased region" description="Polar residues" evidence="1">
    <location>
        <begin position="69"/>
        <end position="85"/>
    </location>
</feature>
<sequence length="164" mass="17847">MEAPHKKSGPGQCHRCQLYSLAAANCRADPRCVKYLVPHWTRESNSNRPKNGPAAPPWDLINFPDLAGNKSTPSVTTSRPASTPANPWVKTMLTMSSRAAPGPPREADRRAPPVSPPVSATAGTSSFGDDIQTVMAILRACRNVEEKLSVLVKYYHLMVKLESI</sequence>
<keyword evidence="3" id="KW-1185">Reference proteome</keyword>
<dbReference type="EMBL" id="BGZK01000660">
    <property type="protein sequence ID" value="GBP55085.1"/>
    <property type="molecule type" value="Genomic_DNA"/>
</dbReference>
<gene>
    <name evidence="2" type="ORF">EVAR_46382_1</name>
</gene>
<feature type="region of interest" description="Disordered" evidence="1">
    <location>
        <begin position="42"/>
        <end position="125"/>
    </location>
</feature>
<reference evidence="2 3" key="1">
    <citation type="journal article" date="2019" name="Commun. Biol.">
        <title>The bagworm genome reveals a unique fibroin gene that provides high tensile strength.</title>
        <authorList>
            <person name="Kono N."/>
            <person name="Nakamura H."/>
            <person name="Ohtoshi R."/>
            <person name="Tomita M."/>
            <person name="Numata K."/>
            <person name="Arakawa K."/>
        </authorList>
    </citation>
    <scope>NUCLEOTIDE SEQUENCE [LARGE SCALE GENOMIC DNA]</scope>
</reference>
<dbReference type="OrthoDB" id="8016075at2759"/>
<name>A0A4C1WYG9_EUMVA</name>
<evidence type="ECO:0000313" key="3">
    <source>
        <dbReference type="Proteomes" id="UP000299102"/>
    </source>
</evidence>
<dbReference type="Proteomes" id="UP000299102">
    <property type="component" value="Unassembled WGS sequence"/>
</dbReference>
<accession>A0A4C1WYG9</accession>